<accession>A0A7X9XBV2</accession>
<feature type="transmembrane region" description="Helical" evidence="10">
    <location>
        <begin position="288"/>
        <end position="311"/>
    </location>
</feature>
<feature type="transmembrane region" description="Helical" evidence="10">
    <location>
        <begin position="214"/>
        <end position="232"/>
    </location>
</feature>
<feature type="transmembrane region" description="Helical" evidence="10">
    <location>
        <begin position="177"/>
        <end position="194"/>
    </location>
</feature>
<evidence type="ECO:0000256" key="5">
    <source>
        <dbReference type="ARBA" id="ARBA00022741"/>
    </source>
</evidence>
<dbReference type="InterPro" id="IPR003439">
    <property type="entry name" value="ABC_transporter-like_ATP-bd"/>
</dbReference>
<keyword evidence="2" id="KW-0813">Transport</keyword>
<dbReference type="PROSITE" id="PS50929">
    <property type="entry name" value="ABC_TM1F"/>
    <property type="match status" value="1"/>
</dbReference>
<dbReference type="Proteomes" id="UP000576082">
    <property type="component" value="Unassembled WGS sequence"/>
</dbReference>
<dbReference type="GO" id="GO:0015421">
    <property type="term" value="F:ABC-type oligopeptide transporter activity"/>
    <property type="evidence" value="ECO:0007669"/>
    <property type="project" value="TreeGrafter"/>
</dbReference>
<dbReference type="Pfam" id="PF03412">
    <property type="entry name" value="Peptidase_C39"/>
    <property type="match status" value="1"/>
</dbReference>
<dbReference type="AlphaFoldDB" id="A0A7X9XBV2"/>
<dbReference type="Pfam" id="PF00664">
    <property type="entry name" value="ABC_membrane"/>
    <property type="match status" value="1"/>
</dbReference>
<dbReference type="InterPro" id="IPR027417">
    <property type="entry name" value="P-loop_NTPase"/>
</dbReference>
<dbReference type="PROSITE" id="PS50990">
    <property type="entry name" value="PEPTIDASE_C39"/>
    <property type="match status" value="1"/>
</dbReference>
<keyword evidence="8 10" id="KW-1133">Transmembrane helix</keyword>
<feature type="transmembrane region" description="Helical" evidence="10">
    <location>
        <begin position="317"/>
        <end position="336"/>
    </location>
</feature>
<dbReference type="CDD" id="cd18571">
    <property type="entry name" value="ABC_6TM_peptidase_like"/>
    <property type="match status" value="1"/>
</dbReference>
<organism evidence="14 15">
    <name type="scientific">Flammeovirga aprica JL-4</name>
    <dbReference type="NCBI Taxonomy" id="694437"/>
    <lineage>
        <taxon>Bacteria</taxon>
        <taxon>Pseudomonadati</taxon>
        <taxon>Bacteroidota</taxon>
        <taxon>Cytophagia</taxon>
        <taxon>Cytophagales</taxon>
        <taxon>Flammeovirgaceae</taxon>
        <taxon>Flammeovirga</taxon>
    </lineage>
</organism>
<dbReference type="SMART" id="SM00382">
    <property type="entry name" value="AAA"/>
    <property type="match status" value="1"/>
</dbReference>
<evidence type="ECO:0000256" key="10">
    <source>
        <dbReference type="SAM" id="Phobius"/>
    </source>
</evidence>
<dbReference type="Gene3D" id="3.40.50.300">
    <property type="entry name" value="P-loop containing nucleotide triphosphate hydrolases"/>
    <property type="match status" value="1"/>
</dbReference>
<dbReference type="SUPFAM" id="SSF90123">
    <property type="entry name" value="ABC transporter transmembrane region"/>
    <property type="match status" value="1"/>
</dbReference>
<dbReference type="GO" id="GO:0005886">
    <property type="term" value="C:plasma membrane"/>
    <property type="evidence" value="ECO:0007669"/>
    <property type="project" value="UniProtKB-SubCell"/>
</dbReference>
<dbReference type="CDD" id="cd02418">
    <property type="entry name" value="Peptidase_C39B"/>
    <property type="match status" value="1"/>
</dbReference>
<keyword evidence="3" id="KW-1003">Cell membrane</keyword>
<evidence type="ECO:0000259" key="13">
    <source>
        <dbReference type="PROSITE" id="PS50990"/>
    </source>
</evidence>
<dbReference type="EMBL" id="JABANE010000087">
    <property type="protein sequence ID" value="NME71126.1"/>
    <property type="molecule type" value="Genomic_DNA"/>
</dbReference>
<dbReference type="Gene3D" id="3.90.70.10">
    <property type="entry name" value="Cysteine proteinases"/>
    <property type="match status" value="1"/>
</dbReference>
<comment type="caution">
    <text evidence="14">The sequence shown here is derived from an EMBL/GenBank/DDBJ whole genome shotgun (WGS) entry which is preliminary data.</text>
</comment>
<dbReference type="GO" id="GO:0005524">
    <property type="term" value="F:ATP binding"/>
    <property type="evidence" value="ECO:0007669"/>
    <property type="project" value="UniProtKB-KW"/>
</dbReference>
<dbReference type="PANTHER" id="PTHR43394:SF1">
    <property type="entry name" value="ATP-BINDING CASSETTE SUB-FAMILY B MEMBER 10, MITOCHONDRIAL"/>
    <property type="match status" value="1"/>
</dbReference>
<feature type="domain" description="ABC transporter" evidence="11">
    <location>
        <begin position="495"/>
        <end position="729"/>
    </location>
</feature>
<dbReference type="Gene3D" id="1.20.1560.10">
    <property type="entry name" value="ABC transporter type 1, transmembrane domain"/>
    <property type="match status" value="1"/>
</dbReference>
<dbReference type="GO" id="GO:0016887">
    <property type="term" value="F:ATP hydrolysis activity"/>
    <property type="evidence" value="ECO:0007669"/>
    <property type="project" value="InterPro"/>
</dbReference>
<dbReference type="InterPro" id="IPR005074">
    <property type="entry name" value="Peptidase_C39"/>
</dbReference>
<reference evidence="14 15" key="1">
    <citation type="submission" date="2020-04" db="EMBL/GenBank/DDBJ databases">
        <title>Flammeovirga sp. SR4, a novel species isolated from seawater.</title>
        <authorList>
            <person name="Wang X."/>
        </authorList>
    </citation>
    <scope>NUCLEOTIDE SEQUENCE [LARGE SCALE GENOMIC DNA]</scope>
    <source>
        <strain evidence="14 15">ATCC 23126</strain>
    </source>
</reference>
<dbReference type="PROSITE" id="PS50893">
    <property type="entry name" value="ABC_TRANSPORTER_2"/>
    <property type="match status" value="1"/>
</dbReference>
<dbReference type="InterPro" id="IPR039421">
    <property type="entry name" value="Type_1_exporter"/>
</dbReference>
<evidence type="ECO:0000256" key="2">
    <source>
        <dbReference type="ARBA" id="ARBA00022448"/>
    </source>
</evidence>
<sequence>MLRKFKLYRQYDQMDCGPACVRMLTKYYGKNYSLDSLRELCSIATDGVSLLGIDDALKSLGFSTIGCNVSIDQLEEDVPLPCILHWEQNHFVVLYKIKKDTFSNTSKFYIADPGAGYKSFKKNDFLKYWGEKANDTLHSGTVLLATPSENFESIEEEGSFSMSLKYILLYLKKYKKYFLQLFFGILLTSFIQILLPLLTQSIVDVGIKNHDIDFIYLILIAQMGLIISRMFGDFIQKWILLHISTRINISLVSDFFIKLMKLPMSFFDTKLIGDILQRISDHDRVEQFLSFHIQNIVYSFFTFIAFGSVLAVYSLKIFSIFLAGSFLYTLWIFFFLRKRRELDYKMFEQKALSQSKTYQLISGIQEIKLQNYEKQKRWEWEDLQTDLFKTNISFLKLEQIQTSGNVLIDESKNILITIIAATSVVNGEITLGMMLAIQYIIGQLKAPIDQVISFIYDFQNTQISLERINDIHLKKNENRSNDQEDTSIKIDNDNLILNNLSFKYNKYSSFALEDISLFIPKGKVTAIVGASGSGKTTLIKLLLQYYEVSSGEIKVGNTNLSNFKTDIWRNQCGAVMQEGFIFSDSIANNIIVGSEFDAERLLYSSKMACIDIFVDSLPLKYDTVIGEEGQELSRGQKQRILIARAIYKNPNFLFLDEATNSLDANNEKQITENLESFYQGKTVIVIAHRLSTVKYADQIVVLEKGKVKEIGNHESLTMVRGAYYHLVKNQLELGD</sequence>
<evidence type="ECO:0000313" key="15">
    <source>
        <dbReference type="Proteomes" id="UP000576082"/>
    </source>
</evidence>
<gene>
    <name evidence="14" type="ORF">HHU12_24365</name>
</gene>
<evidence type="ECO:0000259" key="12">
    <source>
        <dbReference type="PROSITE" id="PS50929"/>
    </source>
</evidence>
<evidence type="ECO:0000313" key="14">
    <source>
        <dbReference type="EMBL" id="NME71126.1"/>
    </source>
</evidence>
<evidence type="ECO:0000256" key="7">
    <source>
        <dbReference type="ARBA" id="ARBA00022840"/>
    </source>
</evidence>
<evidence type="ECO:0000256" key="9">
    <source>
        <dbReference type="ARBA" id="ARBA00023136"/>
    </source>
</evidence>
<keyword evidence="4 10" id="KW-0812">Transmembrane</keyword>
<dbReference type="GO" id="GO:0008233">
    <property type="term" value="F:peptidase activity"/>
    <property type="evidence" value="ECO:0007669"/>
    <property type="project" value="InterPro"/>
</dbReference>
<evidence type="ECO:0000256" key="4">
    <source>
        <dbReference type="ARBA" id="ARBA00022692"/>
    </source>
</evidence>
<dbReference type="FunFam" id="3.40.50.300:FF:000221">
    <property type="entry name" value="Multidrug ABC transporter ATP-binding protein"/>
    <property type="match status" value="1"/>
</dbReference>
<keyword evidence="15" id="KW-1185">Reference proteome</keyword>
<dbReference type="RefSeq" id="WP_169659349.1">
    <property type="nucleotide sequence ID" value="NZ_JABANE010000087.1"/>
</dbReference>
<keyword evidence="5" id="KW-0547">Nucleotide-binding</keyword>
<feature type="transmembrane region" description="Helical" evidence="10">
    <location>
        <begin position="414"/>
        <end position="441"/>
    </location>
</feature>
<dbReference type="SUPFAM" id="SSF52540">
    <property type="entry name" value="P-loop containing nucleoside triphosphate hydrolases"/>
    <property type="match status" value="1"/>
</dbReference>
<dbReference type="InterPro" id="IPR011527">
    <property type="entry name" value="ABC1_TM_dom"/>
</dbReference>
<evidence type="ECO:0000256" key="6">
    <source>
        <dbReference type="ARBA" id="ARBA00022801"/>
    </source>
</evidence>
<evidence type="ECO:0000256" key="1">
    <source>
        <dbReference type="ARBA" id="ARBA00004651"/>
    </source>
</evidence>
<keyword evidence="6" id="KW-0378">Hydrolase</keyword>
<dbReference type="InterPro" id="IPR036640">
    <property type="entry name" value="ABC1_TM_sf"/>
</dbReference>
<feature type="domain" description="Peptidase C39" evidence="13">
    <location>
        <begin position="10"/>
        <end position="136"/>
    </location>
</feature>
<keyword evidence="9 10" id="KW-0472">Membrane</keyword>
<dbReference type="Pfam" id="PF00005">
    <property type="entry name" value="ABC_tran"/>
    <property type="match status" value="1"/>
</dbReference>
<keyword evidence="7" id="KW-0067">ATP-binding</keyword>
<evidence type="ECO:0000259" key="11">
    <source>
        <dbReference type="PROSITE" id="PS50893"/>
    </source>
</evidence>
<dbReference type="InterPro" id="IPR003593">
    <property type="entry name" value="AAA+_ATPase"/>
</dbReference>
<dbReference type="PANTHER" id="PTHR43394">
    <property type="entry name" value="ATP-DEPENDENT PERMEASE MDL1, MITOCHONDRIAL"/>
    <property type="match status" value="1"/>
</dbReference>
<protein>
    <submittedName>
        <fullName evidence="14">Peptidase domain-containing ABC transporter</fullName>
    </submittedName>
</protein>
<proteinExistence type="predicted"/>
<name>A0A7X9XBV2_9BACT</name>
<feature type="domain" description="ABC transmembrane type-1" evidence="12">
    <location>
        <begin position="181"/>
        <end position="460"/>
    </location>
</feature>
<dbReference type="GO" id="GO:0006508">
    <property type="term" value="P:proteolysis"/>
    <property type="evidence" value="ECO:0007669"/>
    <property type="project" value="InterPro"/>
</dbReference>
<comment type="subcellular location">
    <subcellularLocation>
        <location evidence="1">Cell membrane</location>
        <topology evidence="1">Multi-pass membrane protein</topology>
    </subcellularLocation>
</comment>
<evidence type="ECO:0000256" key="3">
    <source>
        <dbReference type="ARBA" id="ARBA00022475"/>
    </source>
</evidence>
<evidence type="ECO:0000256" key="8">
    <source>
        <dbReference type="ARBA" id="ARBA00022989"/>
    </source>
</evidence>